<evidence type="ECO:0000313" key="2">
    <source>
        <dbReference type="EMBL" id="RQW73795.1"/>
    </source>
</evidence>
<protein>
    <submittedName>
        <fullName evidence="2">Insulinase family protein</fullName>
    </submittedName>
</protein>
<organism evidence="2 3">
    <name type="scientific">Lysinibacillus composti</name>
    <dbReference type="NCBI Taxonomy" id="720633"/>
    <lineage>
        <taxon>Bacteria</taxon>
        <taxon>Bacillati</taxon>
        <taxon>Bacillota</taxon>
        <taxon>Bacilli</taxon>
        <taxon>Bacillales</taxon>
        <taxon>Bacillaceae</taxon>
        <taxon>Lysinibacillus</taxon>
    </lineage>
</organism>
<keyword evidence="3" id="KW-1185">Reference proteome</keyword>
<name>A0A3N9UBP8_9BACI</name>
<dbReference type="InterPro" id="IPR011249">
    <property type="entry name" value="Metalloenz_LuxS/M16"/>
</dbReference>
<accession>A0A3N9UBP8</accession>
<reference evidence="2 3" key="1">
    <citation type="journal article" date="2013" name="J. Microbiol.">
        <title>Lysinibacillus chungkukjangi sp. nov., isolated from Chungkukjang, Korean fermented soybean food.</title>
        <authorList>
            <person name="Kim S.J."/>
            <person name="Jang Y.H."/>
            <person name="Hamada M."/>
            <person name="Ahn J.H."/>
            <person name="Weon H.Y."/>
            <person name="Suzuki K."/>
            <person name="Whang K.S."/>
            <person name="Kwon S.W."/>
        </authorList>
    </citation>
    <scope>NUCLEOTIDE SEQUENCE [LARGE SCALE GENOMIC DNA]</scope>
    <source>
        <strain evidence="2 3">MCCC 1A12701</strain>
    </source>
</reference>
<dbReference type="PANTHER" id="PTHR11851">
    <property type="entry name" value="METALLOPROTEASE"/>
    <property type="match status" value="1"/>
</dbReference>
<dbReference type="InterPro" id="IPR050361">
    <property type="entry name" value="MPP/UQCRC_Complex"/>
</dbReference>
<proteinExistence type="predicted"/>
<sequence>MFLTTKLANGVSLHIRQTSQFKTVNFAFKFSRPLTVQDAAERAVLANVLQHSNAKFPKSAAFRSYLDDLYGTVLYFDSAKRGDLLKVLLNIETVNDEYLSKGDVLNKVIDLIKTVIFEPNFENGQFVSSIVEREKEMVKQRIESVFDDKTRYAHQRLSQILRPNHPASISANGTIETVDQITAESLTKAYQTMIDEDQIDIYVVGDVDVEAIKSQLQSALQFSDRDVKKPENPTTELKAEKEYTKETQDMKQGKLHIGYSTPIFFGDEDFPKMQVFNGIFGGYAHSKLFMNVRERESLAYYASSSYSSHYGLIYVVSGIEPSKEKKATEVIAEQLEAMKNGEISDLELAQTRAMLKNNLKEALDLARGQIDIFDQYKDFNEAFSIDTWTKRWDEVTKEDIQKVASQVKLEAIYFLCGKEDSQDANN</sequence>
<dbReference type="OrthoDB" id="9762085at2"/>
<evidence type="ECO:0000313" key="3">
    <source>
        <dbReference type="Proteomes" id="UP000274033"/>
    </source>
</evidence>
<feature type="domain" description="Peptidase M16 C-terminal" evidence="1">
    <location>
        <begin position="181"/>
        <end position="355"/>
    </location>
</feature>
<dbReference type="Gene3D" id="3.30.830.10">
    <property type="entry name" value="Metalloenzyme, LuxS/M16 peptidase-like"/>
    <property type="match status" value="2"/>
</dbReference>
<dbReference type="EMBL" id="RRCT01000015">
    <property type="protein sequence ID" value="RQW73795.1"/>
    <property type="molecule type" value="Genomic_DNA"/>
</dbReference>
<dbReference type="InterPro" id="IPR007863">
    <property type="entry name" value="Peptidase_M16_C"/>
</dbReference>
<dbReference type="NCBIfam" id="NF047422">
    <property type="entry name" value="YfmF_fam"/>
    <property type="match status" value="1"/>
</dbReference>
<dbReference type="Proteomes" id="UP000274033">
    <property type="component" value="Unassembled WGS sequence"/>
</dbReference>
<dbReference type="PANTHER" id="PTHR11851:SF186">
    <property type="entry name" value="INACTIVE METALLOPROTEASE YMFF-RELATED"/>
    <property type="match status" value="1"/>
</dbReference>
<dbReference type="GO" id="GO:0046872">
    <property type="term" value="F:metal ion binding"/>
    <property type="evidence" value="ECO:0007669"/>
    <property type="project" value="InterPro"/>
</dbReference>
<dbReference type="SUPFAM" id="SSF63411">
    <property type="entry name" value="LuxS/MPP-like metallohydrolase"/>
    <property type="match status" value="2"/>
</dbReference>
<dbReference type="Pfam" id="PF05193">
    <property type="entry name" value="Peptidase_M16_C"/>
    <property type="match status" value="1"/>
</dbReference>
<dbReference type="AlphaFoldDB" id="A0A3N9UBP8"/>
<gene>
    <name evidence="2" type="ORF">EBB45_14565</name>
</gene>
<dbReference type="RefSeq" id="WP_124765994.1">
    <property type="nucleotide sequence ID" value="NZ_JAFBDY010000027.1"/>
</dbReference>
<comment type="caution">
    <text evidence="2">The sequence shown here is derived from an EMBL/GenBank/DDBJ whole genome shotgun (WGS) entry which is preliminary data.</text>
</comment>
<evidence type="ECO:0000259" key="1">
    <source>
        <dbReference type="Pfam" id="PF05193"/>
    </source>
</evidence>